<dbReference type="FunFam" id="3.20.20.100:FF:000002">
    <property type="entry name" value="2,5-diketo-D-gluconic acid reductase A"/>
    <property type="match status" value="1"/>
</dbReference>
<keyword evidence="3" id="KW-0560">Oxidoreductase</keyword>
<dbReference type="PRINTS" id="PR00069">
    <property type="entry name" value="ALDKETRDTASE"/>
</dbReference>
<name>A0A3S3PB93_9RHOB</name>
<reference evidence="9 10" key="1">
    <citation type="submission" date="2019-01" db="EMBL/GenBank/DDBJ databases">
        <title>Sinorhodobacter populi sp. nov. isolated from the symptomatic bark tissue of Populus euramericana canker.</title>
        <authorList>
            <person name="Xu G."/>
        </authorList>
    </citation>
    <scope>NUCLEOTIDE SEQUENCE [LARGE SCALE GENOMIC DNA]</scope>
    <source>
        <strain evidence="9 10">CGMCC 1.12963</strain>
    </source>
</reference>
<dbReference type="PROSITE" id="PS00798">
    <property type="entry name" value="ALDOKETO_REDUCTASE_1"/>
    <property type="match status" value="1"/>
</dbReference>
<sequence>MATQTIHAPAVPANGASIPALGFGTFRMPGDDTARMVKHVLDLGYRHVDTAQIYGNEAEVGEGLAASGVARGEIFLTTKVWVENYTHAAFIASVEESLKKLKTDYVDLLLLHWPNDAVPLAEQIGALNEVKRAGKVRHIGVSNFNTALMAEAITLSDAPLVTNQIEYHPYLDQSKVIEAARAAGLSVTAYYGMADGKVFQNEALRDIAATHGRSVAQVVLRWLVQQEGVIALSKTVGEARAAENFKIFDFALNASEMAAIAGLARPDGRLVSPEGLAPEWD</sequence>
<accession>A0A3S3PB93</accession>
<dbReference type="InterPro" id="IPR020471">
    <property type="entry name" value="AKR"/>
</dbReference>
<evidence type="ECO:0000313" key="9">
    <source>
        <dbReference type="EMBL" id="RWR47559.1"/>
    </source>
</evidence>
<dbReference type="GO" id="GO:0051596">
    <property type="term" value="P:methylglyoxal catabolic process"/>
    <property type="evidence" value="ECO:0007669"/>
    <property type="project" value="TreeGrafter"/>
</dbReference>
<dbReference type="PROSITE" id="PS00062">
    <property type="entry name" value="ALDOKETO_REDUCTASE_2"/>
    <property type="match status" value="1"/>
</dbReference>
<dbReference type="PANTHER" id="PTHR43827:SF3">
    <property type="entry name" value="NADP-DEPENDENT OXIDOREDUCTASE DOMAIN-CONTAINING PROTEIN"/>
    <property type="match status" value="1"/>
</dbReference>
<dbReference type="Pfam" id="PF00248">
    <property type="entry name" value="Aldo_ket_red"/>
    <property type="match status" value="1"/>
</dbReference>
<comment type="catalytic activity">
    <reaction evidence="4">
        <text>hydroxyacetone + NADP(+) = methylglyoxal + NADPH + H(+)</text>
        <dbReference type="Rhea" id="RHEA:27986"/>
        <dbReference type="ChEBI" id="CHEBI:15378"/>
        <dbReference type="ChEBI" id="CHEBI:17158"/>
        <dbReference type="ChEBI" id="CHEBI:27957"/>
        <dbReference type="ChEBI" id="CHEBI:57783"/>
        <dbReference type="ChEBI" id="CHEBI:58349"/>
    </reaction>
</comment>
<evidence type="ECO:0000256" key="5">
    <source>
        <dbReference type="PIRSR" id="PIRSR000097-1"/>
    </source>
</evidence>
<evidence type="ECO:0000256" key="7">
    <source>
        <dbReference type="PIRSR" id="PIRSR000097-3"/>
    </source>
</evidence>
<feature type="domain" description="NADP-dependent oxidoreductase" evidence="8">
    <location>
        <begin position="21"/>
        <end position="263"/>
    </location>
</feature>
<feature type="active site" description="Proton donor" evidence="5">
    <location>
        <position position="54"/>
    </location>
</feature>
<dbReference type="InterPro" id="IPR018170">
    <property type="entry name" value="Aldo/ket_reductase_CS"/>
</dbReference>
<dbReference type="Gene3D" id="3.20.20.100">
    <property type="entry name" value="NADP-dependent oxidoreductase domain"/>
    <property type="match status" value="1"/>
</dbReference>
<proteinExistence type="inferred from homology"/>
<organism evidence="9 10">
    <name type="scientific">Paenirhodobacter huangdaonensis</name>
    <dbReference type="NCBI Taxonomy" id="2501515"/>
    <lineage>
        <taxon>Bacteria</taxon>
        <taxon>Pseudomonadati</taxon>
        <taxon>Pseudomonadota</taxon>
        <taxon>Alphaproteobacteria</taxon>
        <taxon>Rhodobacterales</taxon>
        <taxon>Rhodobacter group</taxon>
        <taxon>Paenirhodobacter</taxon>
    </lineage>
</organism>
<evidence type="ECO:0000313" key="10">
    <source>
        <dbReference type="Proteomes" id="UP000288071"/>
    </source>
</evidence>
<evidence type="ECO:0000256" key="2">
    <source>
        <dbReference type="ARBA" id="ARBA00022857"/>
    </source>
</evidence>
<dbReference type="InterPro" id="IPR036812">
    <property type="entry name" value="NAD(P)_OxRdtase_dom_sf"/>
</dbReference>
<dbReference type="RefSeq" id="WP_128157957.1">
    <property type="nucleotide sequence ID" value="NZ_JBHSOM010000017.1"/>
</dbReference>
<evidence type="ECO:0000256" key="4">
    <source>
        <dbReference type="ARBA" id="ARBA00049445"/>
    </source>
</evidence>
<evidence type="ECO:0000259" key="8">
    <source>
        <dbReference type="Pfam" id="PF00248"/>
    </source>
</evidence>
<evidence type="ECO:0000256" key="3">
    <source>
        <dbReference type="ARBA" id="ARBA00023002"/>
    </source>
</evidence>
<protein>
    <submittedName>
        <fullName evidence="9">Aldo/keto reductase</fullName>
    </submittedName>
</protein>
<dbReference type="EMBL" id="SAVA01000019">
    <property type="protein sequence ID" value="RWR47559.1"/>
    <property type="molecule type" value="Genomic_DNA"/>
</dbReference>
<dbReference type="CDD" id="cd19140">
    <property type="entry name" value="AKR_AKR3F3"/>
    <property type="match status" value="1"/>
</dbReference>
<dbReference type="SUPFAM" id="SSF51430">
    <property type="entry name" value="NAD(P)-linked oxidoreductase"/>
    <property type="match status" value="1"/>
</dbReference>
<dbReference type="AlphaFoldDB" id="A0A3S3PB93"/>
<feature type="site" description="Lowers pKa of active site Tyr" evidence="7">
    <location>
        <position position="79"/>
    </location>
</feature>
<keyword evidence="2" id="KW-0521">NADP</keyword>
<comment type="caution">
    <text evidence="9">The sequence shown here is derived from an EMBL/GenBank/DDBJ whole genome shotgun (WGS) entry which is preliminary data.</text>
</comment>
<gene>
    <name evidence="9" type="ORF">EOW66_19435</name>
</gene>
<keyword evidence="10" id="KW-1185">Reference proteome</keyword>
<dbReference type="InterPro" id="IPR023210">
    <property type="entry name" value="NADP_OxRdtase_dom"/>
</dbReference>
<evidence type="ECO:0000256" key="6">
    <source>
        <dbReference type="PIRSR" id="PIRSR000097-2"/>
    </source>
</evidence>
<comment type="similarity">
    <text evidence="1">Belongs to the aldo/keto reductase family.</text>
</comment>
<evidence type="ECO:0000256" key="1">
    <source>
        <dbReference type="ARBA" id="ARBA00007905"/>
    </source>
</evidence>
<dbReference type="GO" id="GO:1990002">
    <property type="term" value="F:methylglyoxal reductase (NADPH) (acetol producing) activity"/>
    <property type="evidence" value="ECO:0007669"/>
    <property type="project" value="TreeGrafter"/>
</dbReference>
<dbReference type="PANTHER" id="PTHR43827">
    <property type="entry name" value="2,5-DIKETO-D-GLUCONIC ACID REDUCTASE"/>
    <property type="match status" value="1"/>
</dbReference>
<dbReference type="Proteomes" id="UP000288071">
    <property type="component" value="Unassembled WGS sequence"/>
</dbReference>
<dbReference type="PIRSF" id="PIRSF000097">
    <property type="entry name" value="AKR"/>
    <property type="match status" value="1"/>
</dbReference>
<reference evidence="10" key="2">
    <citation type="submission" date="2019-01" db="EMBL/GenBank/DDBJ databases">
        <title>Sinorhodobacter populi sp. nov. isolated from the symptomatic bark tissue of Populus euramericana canker.</title>
        <authorList>
            <person name="Li Y."/>
        </authorList>
    </citation>
    <scope>NUCLEOTIDE SEQUENCE [LARGE SCALE GENOMIC DNA]</scope>
    <source>
        <strain evidence="10">CGMCC 1.12963</strain>
    </source>
</reference>
<feature type="binding site" evidence="6">
    <location>
        <position position="112"/>
    </location>
    <ligand>
        <name>substrate</name>
    </ligand>
</feature>